<feature type="chain" id="PRO_5011640482" description="Subtilisin inhibitor-like" evidence="1">
    <location>
        <begin position="25"/>
        <end position="118"/>
    </location>
</feature>
<proteinExistence type="predicted"/>
<evidence type="ECO:0000313" key="3">
    <source>
        <dbReference type="Proteomes" id="UP000199028"/>
    </source>
</evidence>
<dbReference type="EMBL" id="FOFT01000008">
    <property type="protein sequence ID" value="SES02475.1"/>
    <property type="molecule type" value="Genomic_DNA"/>
</dbReference>
<sequence length="118" mass="12153">MGRFFVALAIMLGFAVLSAPLAHAAPDTRWEIVPCAPGTKALWLPRVDKFGTDLSCTTEEARSAAVKAARDSGSPSRMMSVAVAYSQQLADKSITPTSPCVLGAKGAVGEAIGTCLAA</sequence>
<reference evidence="3" key="1">
    <citation type="submission" date="2016-10" db="EMBL/GenBank/DDBJ databases">
        <authorList>
            <person name="Varghese N."/>
            <person name="Submissions S."/>
        </authorList>
    </citation>
    <scope>NUCLEOTIDE SEQUENCE [LARGE SCALE GENOMIC DNA]</scope>
    <source>
        <strain evidence="3">CGMCC 4.578</strain>
    </source>
</reference>
<dbReference type="OrthoDB" id="3694467at2"/>
<evidence type="ECO:0000313" key="2">
    <source>
        <dbReference type="EMBL" id="SES02475.1"/>
    </source>
</evidence>
<protein>
    <recommendedName>
        <fullName evidence="4">Subtilisin inhibitor-like</fullName>
    </recommendedName>
</protein>
<feature type="signal peptide" evidence="1">
    <location>
        <begin position="1"/>
        <end position="24"/>
    </location>
</feature>
<accession>A0A1H9TYZ8</accession>
<organism evidence="2 3">
    <name type="scientific">Lentzea flaviverrucosa</name>
    <dbReference type="NCBI Taxonomy" id="200379"/>
    <lineage>
        <taxon>Bacteria</taxon>
        <taxon>Bacillati</taxon>
        <taxon>Actinomycetota</taxon>
        <taxon>Actinomycetes</taxon>
        <taxon>Pseudonocardiales</taxon>
        <taxon>Pseudonocardiaceae</taxon>
        <taxon>Lentzea</taxon>
    </lineage>
</organism>
<name>A0A1H9TYZ8_9PSEU</name>
<dbReference type="Proteomes" id="UP000199028">
    <property type="component" value="Unassembled WGS sequence"/>
</dbReference>
<keyword evidence="3" id="KW-1185">Reference proteome</keyword>
<evidence type="ECO:0008006" key="4">
    <source>
        <dbReference type="Google" id="ProtNLM"/>
    </source>
</evidence>
<dbReference type="RefSeq" id="WP_090067290.1">
    <property type="nucleotide sequence ID" value="NZ_FOFT01000008.1"/>
</dbReference>
<keyword evidence="1" id="KW-0732">Signal</keyword>
<dbReference type="AlphaFoldDB" id="A0A1H9TYZ8"/>
<evidence type="ECO:0000256" key="1">
    <source>
        <dbReference type="SAM" id="SignalP"/>
    </source>
</evidence>
<gene>
    <name evidence="2" type="ORF">SAMN05216195_108212</name>
</gene>